<protein>
    <submittedName>
        <fullName evidence="2">Uncharacterized protein</fullName>
    </submittedName>
</protein>
<dbReference type="CTD" id="9814661"/>
<dbReference type="Proteomes" id="UP000008281">
    <property type="component" value="Unassembled WGS sequence"/>
</dbReference>
<reference evidence="2" key="1">
    <citation type="submission" date="2007-07" db="EMBL/GenBank/DDBJ databases">
        <title>PCAP assembly of the Caenorhabditis remanei genome.</title>
        <authorList>
            <consortium name="The Caenorhabditis remanei Sequencing Consortium"/>
            <person name="Wilson R.K."/>
        </authorList>
    </citation>
    <scope>NUCLEOTIDE SEQUENCE [LARGE SCALE GENOMIC DNA]</scope>
    <source>
        <strain evidence="2">PB4641</strain>
    </source>
</reference>
<dbReference type="AlphaFoldDB" id="E3LS12"/>
<keyword evidence="3" id="KW-1185">Reference proteome</keyword>
<dbReference type="OMA" id="KWIMLEM"/>
<feature type="transmembrane region" description="Helical" evidence="1">
    <location>
        <begin position="56"/>
        <end position="76"/>
    </location>
</feature>
<keyword evidence="1" id="KW-1133">Transmembrane helix</keyword>
<sequence>MLPSEAYSTVDEYKLMKQAMKRIVICILIGCLILTKLFSISTVIHNEKIFVKIADLTIYLSLSGIGFFVPMYFSAAFVKGYNVFLVCACGSLVVEAAEFFLFLGVFGAGKWIMLEMGNFSLLLLVLTLIENGFEAEKRNEENIALTETNTIPYVADNESQIGTDGLTDKERDQKNLAIWREFRRQMWRTRSL</sequence>
<dbReference type="OrthoDB" id="10513901at2759"/>
<dbReference type="FunCoup" id="E3LS12">
    <property type="interactions" value="1080"/>
</dbReference>
<proteinExistence type="predicted"/>
<accession>E3LS12</accession>
<keyword evidence="1" id="KW-0812">Transmembrane</keyword>
<evidence type="ECO:0000313" key="3">
    <source>
        <dbReference type="Proteomes" id="UP000008281"/>
    </source>
</evidence>
<feature type="transmembrane region" description="Helical" evidence="1">
    <location>
        <begin position="111"/>
        <end position="129"/>
    </location>
</feature>
<organism evidence="3">
    <name type="scientific">Caenorhabditis remanei</name>
    <name type="common">Caenorhabditis vulgaris</name>
    <dbReference type="NCBI Taxonomy" id="31234"/>
    <lineage>
        <taxon>Eukaryota</taxon>
        <taxon>Metazoa</taxon>
        <taxon>Ecdysozoa</taxon>
        <taxon>Nematoda</taxon>
        <taxon>Chromadorea</taxon>
        <taxon>Rhabditida</taxon>
        <taxon>Rhabditina</taxon>
        <taxon>Rhabditomorpha</taxon>
        <taxon>Rhabditoidea</taxon>
        <taxon>Rhabditidae</taxon>
        <taxon>Peloderinae</taxon>
        <taxon>Caenorhabditis</taxon>
    </lineage>
</organism>
<keyword evidence="1" id="KW-0472">Membrane</keyword>
<name>E3LS12_CAERE</name>
<dbReference type="HOGENOM" id="CLU_122078_0_0_1"/>
<dbReference type="InParanoid" id="E3LS12"/>
<evidence type="ECO:0000313" key="2">
    <source>
        <dbReference type="EMBL" id="EFP09241.1"/>
    </source>
</evidence>
<feature type="transmembrane region" description="Helical" evidence="1">
    <location>
        <begin position="23"/>
        <end position="44"/>
    </location>
</feature>
<dbReference type="GeneID" id="9814661"/>
<dbReference type="KEGG" id="crq:GCK72_009572"/>
<evidence type="ECO:0000256" key="1">
    <source>
        <dbReference type="SAM" id="Phobius"/>
    </source>
</evidence>
<feature type="transmembrane region" description="Helical" evidence="1">
    <location>
        <begin position="83"/>
        <end position="105"/>
    </location>
</feature>
<dbReference type="eggNOG" id="ENOG502TI6A">
    <property type="taxonomic scope" value="Eukaryota"/>
</dbReference>
<gene>
    <name evidence="2" type="ORF">CRE_25521</name>
</gene>
<dbReference type="EMBL" id="DS268414">
    <property type="protein sequence ID" value="EFP09241.1"/>
    <property type="molecule type" value="Genomic_DNA"/>
</dbReference>